<sequence>MTTLEYIELLIQKPNLEKAKFLKALPALLSRFPEKIVYRKIFPLLLDELKSTGIAPFALPSIFWILERIPNDGLVVALGALRPLFYIIDPPQCGLLLLSKIDLLTTKFTSNIMSDILPFVMRSMDSQHLPILDAAIKSISHMLAKVDLNSVRNEILPKIEVVFKSTHIVTTKINCLMSLYAIVKVLDKIDVIDRVLPMLERNQTDEISVAMAMLAVYEGVSAKIDVRSIALSVIPSLWRNSTQRGLNRQQFMRFMSLIDTLSVRVKDEMLRNIASDAIPAPTSKLDMIIQQENDPSRSIDSDRVVSSGMEMRSSESPNRQRALSGNTAIQPKRGVTPPNTGSTFSQKGWMTQGWDTLPSQPLTQSSQPTPSPQWSNTYTISPPPAPSAILFSGADYNRTMNPASSTRSTTTPSTNTSQKRIVSDPSSESESELSPSPRPRSKSLSDLGSGSDFDFGPRPDPSPSPRPRSKSLSDLGSRLGSESESELSPSPRPRSKSLSDLGSGSDFDFGPRPGSGPESETQVEASSSSSFLTRTRNRFTGFFKAIQRLTQRLTYALKKLIRKHTGPSREVKAAGKAVGGALGPPLVQYFAKSQKGVESIRDWLKGMGPSLRSLIKKSLGKNQYAKVKGSLKMAFNDASNDVKRYLEELKVTLRTMKRGDEALRDLVETSHRNLMGVLPVYQKLLVSLEPYMEGDAKGKRAAELLSEAKDLIASFVDVQQSRYDAIMKILERLPKDYVGDQFSSNKPSAMQKAKTFFGKKSSQ</sequence>
<dbReference type="InterPro" id="IPR051177">
    <property type="entry name" value="CIK-Related_Protein"/>
</dbReference>
<dbReference type="Gene3D" id="1.25.10.10">
    <property type="entry name" value="Leucine-rich Repeat Variant"/>
    <property type="match status" value="1"/>
</dbReference>
<dbReference type="PANTHER" id="PTHR12984">
    <property type="entry name" value="SCY1-RELATED S/T PROTEIN KINASE-LIKE"/>
    <property type="match status" value="1"/>
</dbReference>
<evidence type="ECO:0000313" key="2">
    <source>
        <dbReference type="EMBL" id="KAH6586780.1"/>
    </source>
</evidence>
<feature type="compositionally biased region" description="Low complexity" evidence="1">
    <location>
        <begin position="442"/>
        <end position="456"/>
    </location>
</feature>
<dbReference type="EMBL" id="JAFCIX010000570">
    <property type="protein sequence ID" value="KAH6586780.1"/>
    <property type="molecule type" value="Genomic_DNA"/>
</dbReference>
<feature type="compositionally biased region" description="Low complexity" evidence="1">
    <location>
        <begin position="470"/>
        <end position="489"/>
    </location>
</feature>
<keyword evidence="3" id="KW-1185">Reference proteome</keyword>
<evidence type="ECO:0000256" key="1">
    <source>
        <dbReference type="SAM" id="MobiDB-lite"/>
    </source>
</evidence>
<feature type="compositionally biased region" description="Polar residues" evidence="1">
    <location>
        <begin position="337"/>
        <end position="349"/>
    </location>
</feature>
<feature type="region of interest" description="Disordered" evidence="1">
    <location>
        <begin position="290"/>
        <end position="530"/>
    </location>
</feature>
<accession>A0ABQ8EUW8</accession>
<dbReference type="SUPFAM" id="SSF48371">
    <property type="entry name" value="ARM repeat"/>
    <property type="match status" value="1"/>
</dbReference>
<feature type="compositionally biased region" description="Polar residues" evidence="1">
    <location>
        <begin position="314"/>
        <end position="329"/>
    </location>
</feature>
<feature type="compositionally biased region" description="Basic and acidic residues" evidence="1">
    <location>
        <begin position="294"/>
        <end position="303"/>
    </location>
</feature>
<dbReference type="PANTHER" id="PTHR12984:SF6">
    <property type="entry name" value="SCY1-LIKE PROTEIN 2"/>
    <property type="match status" value="1"/>
</dbReference>
<feature type="compositionally biased region" description="Low complexity" evidence="1">
    <location>
        <begin position="404"/>
        <end position="435"/>
    </location>
</feature>
<dbReference type="InterPro" id="IPR016024">
    <property type="entry name" value="ARM-type_fold"/>
</dbReference>
<gene>
    <name evidence="2" type="ORF">BASA50_000145</name>
</gene>
<feature type="compositionally biased region" description="Low complexity" evidence="1">
    <location>
        <begin position="496"/>
        <end position="510"/>
    </location>
</feature>
<dbReference type="InterPro" id="IPR011989">
    <property type="entry name" value="ARM-like"/>
</dbReference>
<organism evidence="2 3">
    <name type="scientific">Batrachochytrium salamandrivorans</name>
    <dbReference type="NCBI Taxonomy" id="1357716"/>
    <lineage>
        <taxon>Eukaryota</taxon>
        <taxon>Fungi</taxon>
        <taxon>Fungi incertae sedis</taxon>
        <taxon>Chytridiomycota</taxon>
        <taxon>Chytridiomycota incertae sedis</taxon>
        <taxon>Chytridiomycetes</taxon>
        <taxon>Rhizophydiales</taxon>
        <taxon>Rhizophydiales incertae sedis</taxon>
        <taxon>Batrachochytrium</taxon>
    </lineage>
</organism>
<evidence type="ECO:0000313" key="3">
    <source>
        <dbReference type="Proteomes" id="UP001648503"/>
    </source>
</evidence>
<evidence type="ECO:0008006" key="4">
    <source>
        <dbReference type="Google" id="ProtNLM"/>
    </source>
</evidence>
<name>A0ABQ8EUW8_9FUNG</name>
<dbReference type="Proteomes" id="UP001648503">
    <property type="component" value="Unassembled WGS sequence"/>
</dbReference>
<feature type="compositionally biased region" description="Low complexity" evidence="1">
    <location>
        <begin position="356"/>
        <end position="368"/>
    </location>
</feature>
<reference evidence="2 3" key="1">
    <citation type="submission" date="2021-02" db="EMBL/GenBank/DDBJ databases">
        <title>Variation within the Batrachochytrium salamandrivorans European outbreak.</title>
        <authorList>
            <person name="Kelly M."/>
            <person name="Pasmans F."/>
            <person name="Shea T.P."/>
            <person name="Munoz J.F."/>
            <person name="Carranza S."/>
            <person name="Cuomo C.A."/>
            <person name="Martel A."/>
        </authorList>
    </citation>
    <scope>NUCLEOTIDE SEQUENCE [LARGE SCALE GENOMIC DNA]</scope>
    <source>
        <strain evidence="2 3">AMFP18/2</strain>
    </source>
</reference>
<proteinExistence type="predicted"/>
<comment type="caution">
    <text evidence="2">The sequence shown here is derived from an EMBL/GenBank/DDBJ whole genome shotgun (WGS) entry which is preliminary data.</text>
</comment>
<protein>
    <recommendedName>
        <fullName evidence="4">TOG domain-containing protein</fullName>
    </recommendedName>
</protein>